<dbReference type="EMBL" id="JAGIZQ010000006">
    <property type="protein sequence ID" value="KAH6622718.1"/>
    <property type="molecule type" value="Genomic_DNA"/>
</dbReference>
<dbReference type="Proteomes" id="UP000724584">
    <property type="component" value="Unassembled WGS sequence"/>
</dbReference>
<reference evidence="1 2" key="1">
    <citation type="journal article" date="2021" name="Nat. Commun.">
        <title>Genetic determinants of endophytism in the Arabidopsis root mycobiome.</title>
        <authorList>
            <person name="Mesny F."/>
            <person name="Miyauchi S."/>
            <person name="Thiergart T."/>
            <person name="Pickel B."/>
            <person name="Atanasova L."/>
            <person name="Karlsson M."/>
            <person name="Huettel B."/>
            <person name="Barry K.W."/>
            <person name="Haridas S."/>
            <person name="Chen C."/>
            <person name="Bauer D."/>
            <person name="Andreopoulos W."/>
            <person name="Pangilinan J."/>
            <person name="LaButti K."/>
            <person name="Riley R."/>
            <person name="Lipzen A."/>
            <person name="Clum A."/>
            <person name="Drula E."/>
            <person name="Henrissat B."/>
            <person name="Kohler A."/>
            <person name="Grigoriev I.V."/>
            <person name="Martin F.M."/>
            <person name="Hacquard S."/>
        </authorList>
    </citation>
    <scope>NUCLEOTIDE SEQUENCE [LARGE SCALE GENOMIC DNA]</scope>
    <source>
        <strain evidence="1 2">MPI-SDFR-AT-0079</strain>
    </source>
</reference>
<gene>
    <name evidence="1" type="ORF">F5144DRAFT_581254</name>
</gene>
<evidence type="ECO:0000313" key="2">
    <source>
        <dbReference type="Proteomes" id="UP000724584"/>
    </source>
</evidence>
<comment type="caution">
    <text evidence="1">The sequence shown here is derived from an EMBL/GenBank/DDBJ whole genome shotgun (WGS) entry which is preliminary data.</text>
</comment>
<protein>
    <submittedName>
        <fullName evidence="1">Uncharacterized protein</fullName>
    </submittedName>
</protein>
<proteinExistence type="predicted"/>
<organism evidence="1 2">
    <name type="scientific">Chaetomium tenue</name>
    <dbReference type="NCBI Taxonomy" id="1854479"/>
    <lineage>
        <taxon>Eukaryota</taxon>
        <taxon>Fungi</taxon>
        <taxon>Dikarya</taxon>
        <taxon>Ascomycota</taxon>
        <taxon>Pezizomycotina</taxon>
        <taxon>Sordariomycetes</taxon>
        <taxon>Sordariomycetidae</taxon>
        <taxon>Sordariales</taxon>
        <taxon>Chaetomiaceae</taxon>
        <taxon>Chaetomium</taxon>
    </lineage>
</organism>
<name>A0ACB7P116_9PEZI</name>
<sequence length="439" mass="48936">MAGSQQGNGFDLDPLEFMDFSQYDNTTTDTTSNGLNFHPSSLSPSTSIPLKSETPEGSSLFPANQGFAAPSHQYNLYKQQTGLVPGALTTTLSMNEPQGYFQEYLDLQQQHDMLAGIGESDDVFDFNTPLPTGLNTSGMDLGFESPDAGLYLSSTINPSAIGGHEPDGLTSPLPTTPALSSTPGRVWPGMHQQQAAIARAQQQQKQQEMQRQQQQQQQLQRQRVQAKQAQKARSPQTSSSIAEQNVQNILSSMRSEPVQYTPIKSVPTANFPKKQKSEAEMDEDEKFLASEEGKKLSSQERRQLRNKVSARAFRGRRKEYIGWLEGELTDRHNDSGLLRAQNKALIEENARLTSLTKMLLSSDHFRDLLSDLSSNPEKLDDLHSAGEPHVQAHARQQAQQEAEMQARLQAEKDANPHLAEQQHLRYQEHFRLHMMSGHA</sequence>
<accession>A0ACB7P116</accession>
<evidence type="ECO:0000313" key="1">
    <source>
        <dbReference type="EMBL" id="KAH6622718.1"/>
    </source>
</evidence>
<keyword evidence="2" id="KW-1185">Reference proteome</keyword>